<dbReference type="KEGG" id="aka:TKWG_14250"/>
<sequence length="26" mass="2984">MIGHKNLSMLMVYYREGAEELAAKLD</sequence>
<reference evidence="2" key="2">
    <citation type="journal article" date="2013" name="PLoS ONE">
        <title>Genome implosion elicits host-confinement in Alcaligenaceae: evidence from the comparative genomics of Tetrathiobacter kashmirensis, a pathogen in the making.</title>
        <authorList>
            <person name="Ghosh W."/>
            <person name="Alam M."/>
            <person name="Roy C."/>
            <person name="Pyne P."/>
            <person name="George A."/>
            <person name="Chakraborty R."/>
            <person name="Majumder S."/>
            <person name="Agarwal A."/>
            <person name="Chakraborty S."/>
            <person name="Majumdar S."/>
            <person name="Gupta S.K."/>
        </authorList>
    </citation>
    <scope>NUCLEOTIDE SEQUENCE [LARGE SCALE GENOMIC DNA]</scope>
    <source>
        <strain evidence="2">WT001</strain>
    </source>
</reference>
<dbReference type="HOGENOM" id="CLU_3416544_0_0_4"/>
<dbReference type="AlphaFoldDB" id="I3UD40"/>
<evidence type="ECO:0000313" key="2">
    <source>
        <dbReference type="Proteomes" id="UP000005267"/>
    </source>
</evidence>
<organism evidence="1 2">
    <name type="scientific">Advenella kashmirensis (strain DSM 17095 / LMG 22695 / WT001)</name>
    <name type="common">Tetrathiobacter kashmirensis</name>
    <dbReference type="NCBI Taxonomy" id="1036672"/>
    <lineage>
        <taxon>Bacteria</taxon>
        <taxon>Pseudomonadati</taxon>
        <taxon>Pseudomonadota</taxon>
        <taxon>Betaproteobacteria</taxon>
        <taxon>Burkholderiales</taxon>
        <taxon>Alcaligenaceae</taxon>
    </lineage>
</organism>
<evidence type="ECO:0008006" key="3">
    <source>
        <dbReference type="Google" id="ProtNLM"/>
    </source>
</evidence>
<protein>
    <recommendedName>
        <fullName evidence="3">Integrase</fullName>
    </recommendedName>
</protein>
<reference evidence="1 2" key="1">
    <citation type="journal article" date="2011" name="J. Bacteriol.">
        <title>Whole-genome shotgun sequencing of the sulfur-oxidizing chemoautotroph Tetrathiobacter kashmirensis.</title>
        <authorList>
            <person name="Ghosh W."/>
            <person name="George A."/>
            <person name="Agarwal A."/>
            <person name="Raj P."/>
            <person name="Alam M."/>
            <person name="Pyne P."/>
            <person name="Das Gupta S.K."/>
        </authorList>
    </citation>
    <scope>NUCLEOTIDE SEQUENCE [LARGE SCALE GENOMIC DNA]</scope>
    <source>
        <strain evidence="1 2">WT001</strain>
    </source>
</reference>
<name>I3UD40_ADVKW</name>
<proteinExistence type="predicted"/>
<dbReference type="Proteomes" id="UP000005267">
    <property type="component" value="Chromosome"/>
</dbReference>
<dbReference type="EMBL" id="CP003555">
    <property type="protein sequence ID" value="AFK62928.1"/>
    <property type="molecule type" value="Genomic_DNA"/>
</dbReference>
<accession>I3UD40</accession>
<evidence type="ECO:0000313" key="1">
    <source>
        <dbReference type="EMBL" id="AFK62928.1"/>
    </source>
</evidence>
<keyword evidence="2" id="KW-1185">Reference proteome</keyword>
<gene>
    <name evidence="1" type="ordered locus">TKWG_14250</name>
</gene>